<keyword evidence="3" id="KW-1185">Reference proteome</keyword>
<name>A0A1H9UMD7_9BACI</name>
<accession>A0A1H9UMD7</accession>
<feature type="region of interest" description="Disordered" evidence="1">
    <location>
        <begin position="70"/>
        <end position="92"/>
    </location>
</feature>
<dbReference type="EMBL" id="FOGT01000008">
    <property type="protein sequence ID" value="SES10616.1"/>
    <property type="molecule type" value="Genomic_DNA"/>
</dbReference>
<evidence type="ECO:0000256" key="1">
    <source>
        <dbReference type="SAM" id="MobiDB-lite"/>
    </source>
</evidence>
<evidence type="ECO:0000313" key="2">
    <source>
        <dbReference type="EMBL" id="SES10616.1"/>
    </source>
</evidence>
<evidence type="ECO:0000313" key="3">
    <source>
        <dbReference type="Proteomes" id="UP000198571"/>
    </source>
</evidence>
<dbReference type="OrthoDB" id="1875981at2"/>
<dbReference type="AlphaFoldDB" id="A0A1H9UMD7"/>
<gene>
    <name evidence="2" type="ORF">SAMN05518684_10846</name>
</gene>
<dbReference type="RefSeq" id="WP_093051809.1">
    <property type="nucleotide sequence ID" value="NZ_FOGT01000008.1"/>
</dbReference>
<sequence length="212" mass="23592">MSNSNVTHGYNEGYGNINNFKSLLEEKGFVVQEGLLRYEDILKLCSLGIIEDCFGNHAGAPYALYLLPPAPNQNPSKGQRPPKGYDPQNPDNYPANIAYLSPGANFKLRPDEAIVLVGKTPPPAYYFSFRSYISFVQNKPEKDYSDYLTVGNEEIGEYHRLLNSLGDHLLAPPTWMSFGTAPSFLLRKKSQAEVPVKEKLTGKISQTISLSK</sequence>
<protein>
    <submittedName>
        <fullName evidence="2">Uncharacterized protein</fullName>
    </submittedName>
</protein>
<reference evidence="3" key="1">
    <citation type="submission" date="2016-10" db="EMBL/GenBank/DDBJ databases">
        <authorList>
            <person name="Varghese N."/>
            <person name="Submissions S."/>
        </authorList>
    </citation>
    <scope>NUCLEOTIDE SEQUENCE [LARGE SCALE GENOMIC DNA]</scope>
    <source>
        <strain evidence="3">S9</strain>
    </source>
</reference>
<dbReference type="Proteomes" id="UP000198571">
    <property type="component" value="Unassembled WGS sequence"/>
</dbReference>
<proteinExistence type="predicted"/>
<organism evidence="2 3">
    <name type="scientific">Salipaludibacillus aurantiacus</name>
    <dbReference type="NCBI Taxonomy" id="1601833"/>
    <lineage>
        <taxon>Bacteria</taxon>
        <taxon>Bacillati</taxon>
        <taxon>Bacillota</taxon>
        <taxon>Bacilli</taxon>
        <taxon>Bacillales</taxon>
        <taxon>Bacillaceae</taxon>
    </lineage>
</organism>